<keyword evidence="8 11" id="KW-0812">Transmembrane</keyword>
<comment type="subcellular location">
    <subcellularLocation>
        <location evidence="11">Cell inner membrane</location>
        <topology evidence="11">Multi-pass membrane protein</topology>
    </subcellularLocation>
    <subcellularLocation>
        <location evidence="2">Membrane</location>
        <topology evidence="2">Multi-pass membrane protein</topology>
    </subcellularLocation>
</comment>
<evidence type="ECO:0000313" key="14">
    <source>
        <dbReference type="EMBL" id="MTD95527.1"/>
    </source>
</evidence>
<accession>A0A6I3KP40</accession>
<feature type="transmembrane region" description="Helical" evidence="11">
    <location>
        <begin position="260"/>
        <end position="279"/>
    </location>
</feature>
<dbReference type="RefSeq" id="WP_154740065.1">
    <property type="nucleotide sequence ID" value="NZ_WMBQ01000002.1"/>
</dbReference>
<keyword evidence="15" id="KW-1185">Reference proteome</keyword>
<dbReference type="EC" id="2.5.1.39" evidence="11 12"/>
<feature type="transmembrane region" description="Helical" evidence="11">
    <location>
        <begin position="232"/>
        <end position="254"/>
    </location>
</feature>
<dbReference type="Pfam" id="PF01040">
    <property type="entry name" value="UbiA"/>
    <property type="match status" value="1"/>
</dbReference>
<evidence type="ECO:0000256" key="6">
    <source>
        <dbReference type="ARBA" id="ARBA00022679"/>
    </source>
</evidence>
<feature type="region of interest" description="Disordered" evidence="13">
    <location>
        <begin position="1"/>
        <end position="22"/>
    </location>
</feature>
<evidence type="ECO:0000256" key="7">
    <source>
        <dbReference type="ARBA" id="ARBA00022688"/>
    </source>
</evidence>
<sequence length="321" mass="35259">MHANPSTTDRTPQVADAPPDNWADRYAPESVRPYLRLARLDRPIGFWLLLLPCWWSVGLADVTLNQPYPNPWLLTLFAIGALLMRAAGCAYNDYVDRDFDARSARTASRPIPSGQVTPSEALAFAAICALGGLLVLVQFNAFTIKLGAASLILVGIYPFLKRFTYWPQLVLGLAFNWGALVGWSAVMGSIGIPALLLYAGSVLWTMGYDTIYAHQDREDDLLLGLRSTAIRFGENTISWVGGFYAGAIVLWLLAGYLAGTHLIFFMAVVLASLQMAWQVTTMDTTDAKNCLRRFRSNRDVGLVIFLGLAADMILSRMAGLS</sequence>
<feature type="transmembrane region" description="Helical" evidence="11">
    <location>
        <begin position="116"/>
        <end position="136"/>
    </location>
</feature>
<feature type="transmembrane region" description="Helical" evidence="11">
    <location>
        <begin position="300"/>
        <end position="318"/>
    </location>
</feature>
<evidence type="ECO:0000256" key="2">
    <source>
        <dbReference type="ARBA" id="ARBA00004141"/>
    </source>
</evidence>
<dbReference type="GO" id="GO:0008412">
    <property type="term" value="F:4-hydroxybenzoate polyprenyltransferase activity"/>
    <property type="evidence" value="ECO:0007669"/>
    <property type="project" value="UniProtKB-UniRule"/>
</dbReference>
<feature type="transmembrane region" description="Helical" evidence="11">
    <location>
        <begin position="44"/>
        <end position="60"/>
    </location>
</feature>
<evidence type="ECO:0000256" key="10">
    <source>
        <dbReference type="ARBA" id="ARBA00023136"/>
    </source>
</evidence>
<dbReference type="InterPro" id="IPR039653">
    <property type="entry name" value="Prenyltransferase"/>
</dbReference>
<evidence type="ECO:0000313" key="15">
    <source>
        <dbReference type="Proteomes" id="UP000440694"/>
    </source>
</evidence>
<feature type="transmembrane region" description="Helical" evidence="11">
    <location>
        <begin position="192"/>
        <end position="211"/>
    </location>
</feature>
<feature type="transmembrane region" description="Helical" evidence="11">
    <location>
        <begin position="142"/>
        <end position="160"/>
    </location>
</feature>
<evidence type="ECO:0000256" key="5">
    <source>
        <dbReference type="ARBA" id="ARBA00022519"/>
    </source>
</evidence>
<keyword evidence="6 11" id="KW-0808">Transferase</keyword>
<feature type="compositionally biased region" description="Polar residues" evidence="13">
    <location>
        <begin position="1"/>
        <end position="11"/>
    </location>
</feature>
<organism evidence="14 15">
    <name type="scientific">Hyphomicrobium album</name>
    <dbReference type="NCBI Taxonomy" id="2665159"/>
    <lineage>
        <taxon>Bacteria</taxon>
        <taxon>Pseudomonadati</taxon>
        <taxon>Pseudomonadota</taxon>
        <taxon>Alphaproteobacteria</taxon>
        <taxon>Hyphomicrobiales</taxon>
        <taxon>Hyphomicrobiaceae</taxon>
        <taxon>Hyphomicrobium</taxon>
    </lineage>
</organism>
<keyword evidence="7 11" id="KW-0831">Ubiquinone biosynthesis</keyword>
<dbReference type="GO" id="GO:0006744">
    <property type="term" value="P:ubiquinone biosynthetic process"/>
    <property type="evidence" value="ECO:0007669"/>
    <property type="project" value="UniProtKB-UniRule"/>
</dbReference>
<proteinExistence type="inferred from homology"/>
<protein>
    <recommendedName>
        <fullName evidence="11 12">4-hydroxybenzoate octaprenyltransferase</fullName>
        <ecNumber evidence="11 12">2.5.1.39</ecNumber>
    </recommendedName>
    <alternativeName>
        <fullName evidence="11">4-HB polyprenyltransferase</fullName>
    </alternativeName>
</protein>
<dbReference type="InterPro" id="IPR000537">
    <property type="entry name" value="UbiA_prenyltransferase"/>
</dbReference>
<dbReference type="Gene3D" id="1.20.120.1780">
    <property type="entry name" value="UbiA prenyltransferase"/>
    <property type="match status" value="1"/>
</dbReference>
<evidence type="ECO:0000256" key="12">
    <source>
        <dbReference type="NCBIfam" id="TIGR01474"/>
    </source>
</evidence>
<dbReference type="InterPro" id="IPR044878">
    <property type="entry name" value="UbiA_sf"/>
</dbReference>
<dbReference type="PANTHER" id="PTHR11048:SF28">
    <property type="entry name" value="4-HYDROXYBENZOATE POLYPRENYLTRANSFERASE, MITOCHONDRIAL"/>
    <property type="match status" value="1"/>
</dbReference>
<dbReference type="CDD" id="cd13959">
    <property type="entry name" value="PT_UbiA_COQ2"/>
    <property type="match status" value="1"/>
</dbReference>
<dbReference type="FunFam" id="1.20.120.1780:FF:000001">
    <property type="entry name" value="4-hydroxybenzoate octaprenyltransferase"/>
    <property type="match status" value="1"/>
</dbReference>
<dbReference type="Gene3D" id="1.10.357.140">
    <property type="entry name" value="UbiA prenyltransferase"/>
    <property type="match status" value="1"/>
</dbReference>
<dbReference type="AlphaFoldDB" id="A0A6I3KP40"/>
<evidence type="ECO:0000256" key="1">
    <source>
        <dbReference type="ARBA" id="ARBA00001946"/>
    </source>
</evidence>
<evidence type="ECO:0000256" key="8">
    <source>
        <dbReference type="ARBA" id="ARBA00022692"/>
    </source>
</evidence>
<comment type="caution">
    <text evidence="14">The sequence shown here is derived from an EMBL/GenBank/DDBJ whole genome shotgun (WGS) entry which is preliminary data.</text>
</comment>
<reference evidence="14 15" key="1">
    <citation type="submission" date="2019-11" db="EMBL/GenBank/DDBJ databases">
        <title>Identification of a novel strain.</title>
        <authorList>
            <person name="Xu Q."/>
            <person name="Wang G."/>
        </authorList>
    </citation>
    <scope>NUCLEOTIDE SEQUENCE [LARGE SCALE GENOMIC DNA]</scope>
    <source>
        <strain evidence="15">xq</strain>
    </source>
</reference>
<keyword evidence="10 11" id="KW-0472">Membrane</keyword>
<feature type="transmembrane region" description="Helical" evidence="11">
    <location>
        <begin position="72"/>
        <end position="95"/>
    </location>
</feature>
<evidence type="ECO:0000256" key="3">
    <source>
        <dbReference type="ARBA" id="ARBA00005985"/>
    </source>
</evidence>
<dbReference type="FunFam" id="1.10.357.140:FF:000008">
    <property type="entry name" value="4-hydroxybenzoate octaprenyltransferase"/>
    <property type="match status" value="1"/>
</dbReference>
<evidence type="ECO:0000256" key="11">
    <source>
        <dbReference type="HAMAP-Rule" id="MF_01635"/>
    </source>
</evidence>
<comment type="similarity">
    <text evidence="3 11">Belongs to the UbiA prenyltransferase family.</text>
</comment>
<keyword evidence="11" id="KW-0460">Magnesium</keyword>
<dbReference type="EMBL" id="WMBQ01000002">
    <property type="protein sequence ID" value="MTD95527.1"/>
    <property type="molecule type" value="Genomic_DNA"/>
</dbReference>
<comment type="pathway">
    <text evidence="11">Cofactor biosynthesis; ubiquinone biosynthesis.</text>
</comment>
<dbReference type="Proteomes" id="UP000440694">
    <property type="component" value="Unassembled WGS sequence"/>
</dbReference>
<dbReference type="UniPathway" id="UPA00232"/>
<name>A0A6I3KP40_9HYPH</name>
<evidence type="ECO:0000256" key="4">
    <source>
        <dbReference type="ARBA" id="ARBA00022475"/>
    </source>
</evidence>
<dbReference type="NCBIfam" id="TIGR01474">
    <property type="entry name" value="ubiA_proteo"/>
    <property type="match status" value="1"/>
</dbReference>
<dbReference type="GO" id="GO:0005886">
    <property type="term" value="C:plasma membrane"/>
    <property type="evidence" value="ECO:0007669"/>
    <property type="project" value="UniProtKB-SubCell"/>
</dbReference>
<keyword evidence="9 11" id="KW-1133">Transmembrane helix</keyword>
<dbReference type="PANTHER" id="PTHR11048">
    <property type="entry name" value="PRENYLTRANSFERASES"/>
    <property type="match status" value="1"/>
</dbReference>
<comment type="function">
    <text evidence="11">Catalyzes the prenylation of para-hydroxybenzoate (PHB) with an all-trans polyprenyl group. Mediates the second step in the final reaction sequence of ubiquinone-8 (UQ-8) biosynthesis, which is the condensation of the polyisoprenoid side chain with PHB, generating the first membrane-bound Q intermediate 3-octaprenyl-4-hydroxybenzoate.</text>
</comment>
<gene>
    <name evidence="11" type="primary">ubiA</name>
    <name evidence="14" type="ORF">GIW81_14400</name>
</gene>
<keyword evidence="4 11" id="KW-1003">Cell membrane</keyword>
<evidence type="ECO:0000256" key="13">
    <source>
        <dbReference type="SAM" id="MobiDB-lite"/>
    </source>
</evidence>
<comment type="catalytic activity">
    <reaction evidence="11">
        <text>all-trans-octaprenyl diphosphate + 4-hydroxybenzoate = 4-hydroxy-3-(all-trans-octaprenyl)benzoate + diphosphate</text>
        <dbReference type="Rhea" id="RHEA:27782"/>
        <dbReference type="ChEBI" id="CHEBI:1617"/>
        <dbReference type="ChEBI" id="CHEBI:17879"/>
        <dbReference type="ChEBI" id="CHEBI:33019"/>
        <dbReference type="ChEBI" id="CHEBI:57711"/>
        <dbReference type="EC" id="2.5.1.39"/>
    </reaction>
</comment>
<dbReference type="InterPro" id="IPR006370">
    <property type="entry name" value="HB_polyprenyltransferase-like"/>
</dbReference>
<evidence type="ECO:0000256" key="9">
    <source>
        <dbReference type="ARBA" id="ARBA00022989"/>
    </source>
</evidence>
<comment type="cofactor">
    <cofactor evidence="1 11">
        <name>Mg(2+)</name>
        <dbReference type="ChEBI" id="CHEBI:18420"/>
    </cofactor>
</comment>
<keyword evidence="5 11" id="KW-0997">Cell inner membrane</keyword>
<dbReference type="HAMAP" id="MF_01635">
    <property type="entry name" value="UbiA"/>
    <property type="match status" value="1"/>
</dbReference>